<reference evidence="1 2" key="1">
    <citation type="submission" date="2011-01" db="EMBL/GenBank/DDBJ databases">
        <authorList>
            <person name="Muzny D."/>
            <person name="Qin X."/>
            <person name="Deng J."/>
            <person name="Jiang H."/>
            <person name="Liu Y."/>
            <person name="Qu J."/>
            <person name="Song X.-Z."/>
            <person name="Zhang L."/>
            <person name="Thornton R."/>
            <person name="Coyle M."/>
            <person name="Francisco L."/>
            <person name="Jackson L."/>
            <person name="Javaid M."/>
            <person name="Korchina V."/>
            <person name="Kovar C."/>
            <person name="Mata R."/>
            <person name="Mathew T."/>
            <person name="Ngo R."/>
            <person name="Nguyen L."/>
            <person name="Nguyen N."/>
            <person name="Okwuonu G."/>
            <person name="Ongeri F."/>
            <person name="Pham C."/>
            <person name="Simmons D."/>
            <person name="Wilczek-Boney K."/>
            <person name="Hale W."/>
            <person name="Jakkamsetti A."/>
            <person name="Pham P."/>
            <person name="Ruth R."/>
            <person name="San Lucas F."/>
            <person name="Warren J."/>
            <person name="Zhang J."/>
            <person name="Zhao Z."/>
            <person name="Zhou C."/>
            <person name="Zhu D."/>
            <person name="Lee S."/>
            <person name="Bess C."/>
            <person name="Blankenburg K."/>
            <person name="Forbes L."/>
            <person name="Fu Q."/>
            <person name="Gubbala S."/>
            <person name="Hirani K."/>
            <person name="Jayaseelan J.C."/>
            <person name="Lara F."/>
            <person name="Munidasa M."/>
            <person name="Palculict T."/>
            <person name="Patil S."/>
            <person name="Pu L.-L."/>
            <person name="Saada N."/>
            <person name="Tang L."/>
            <person name="Weissenberger G."/>
            <person name="Zhu Y."/>
            <person name="Hemphill L."/>
            <person name="Shang Y."/>
            <person name="Youmans B."/>
            <person name="Ayvaz T."/>
            <person name="Ross M."/>
            <person name="Santibanez J."/>
            <person name="Aqrawi P."/>
            <person name="Gross S."/>
            <person name="Joshi V."/>
            <person name="Fowler G."/>
            <person name="Nazareth L."/>
            <person name="Reid J."/>
            <person name="Worley K."/>
            <person name="Petrosino J."/>
            <person name="Highlander S."/>
            <person name="Gibbs R."/>
        </authorList>
    </citation>
    <scope>NUCLEOTIDE SEQUENCE [LARGE SCALE GENOMIC DNA]</scope>
    <source>
        <strain evidence="1 2">ATCC 33394</strain>
    </source>
</reference>
<keyword evidence="2" id="KW-1185">Reference proteome</keyword>
<organism evidence="1 2">
    <name type="scientific">Kingella denitrificans ATCC 33394</name>
    <dbReference type="NCBI Taxonomy" id="888741"/>
    <lineage>
        <taxon>Bacteria</taxon>
        <taxon>Pseudomonadati</taxon>
        <taxon>Pseudomonadota</taxon>
        <taxon>Betaproteobacteria</taxon>
        <taxon>Neisseriales</taxon>
        <taxon>Neisseriaceae</taxon>
        <taxon>Kingella</taxon>
    </lineage>
</organism>
<protein>
    <submittedName>
        <fullName evidence="1">Tat pathway signal sequence domain protein</fullName>
    </submittedName>
</protein>
<evidence type="ECO:0000313" key="2">
    <source>
        <dbReference type="Proteomes" id="UP000004088"/>
    </source>
</evidence>
<accession>F0EWR1</accession>
<dbReference type="Pfam" id="PF13450">
    <property type="entry name" value="NAD_binding_8"/>
    <property type="match status" value="1"/>
</dbReference>
<dbReference type="RefSeq" id="WP_003781206.1">
    <property type="nucleotide sequence ID" value="NZ_GL870929.1"/>
</dbReference>
<dbReference type="InterPro" id="IPR019546">
    <property type="entry name" value="TAT_signal_bac_arc"/>
</dbReference>
<dbReference type="InterPro" id="IPR036188">
    <property type="entry name" value="FAD/NAD-bd_sf"/>
</dbReference>
<dbReference type="SUPFAM" id="SSF51905">
    <property type="entry name" value="FAD/NAD(P)-binding domain"/>
    <property type="match status" value="1"/>
</dbReference>
<gene>
    <name evidence="1" type="ORF">HMPREF9098_0291</name>
</gene>
<dbReference type="NCBIfam" id="TIGR01409">
    <property type="entry name" value="TAT_signal_seq"/>
    <property type="match status" value="1"/>
</dbReference>
<dbReference type="AlphaFoldDB" id="F0EWR1"/>
<dbReference type="STRING" id="888741.HMPREF9098_0291"/>
<evidence type="ECO:0000313" key="1">
    <source>
        <dbReference type="EMBL" id="EGC18142.1"/>
    </source>
</evidence>
<comment type="caution">
    <text evidence="1">The sequence shown here is derived from an EMBL/GenBank/DDBJ whole genome shotgun (WGS) entry which is preliminary data.</text>
</comment>
<dbReference type="PROSITE" id="PS51318">
    <property type="entry name" value="TAT"/>
    <property type="match status" value="1"/>
</dbReference>
<dbReference type="Gene3D" id="3.50.50.60">
    <property type="entry name" value="FAD/NAD(P)-binding domain"/>
    <property type="match status" value="1"/>
</dbReference>
<dbReference type="Proteomes" id="UP000004088">
    <property type="component" value="Unassembled WGS sequence"/>
</dbReference>
<name>F0EWR1_9NEIS</name>
<sequence length="620" mass="68732">MSELTRRRFLGTAAALAGTTALGGYRLISPARAAEIAATATLYPPSLTGLRGDHDSSRAAPHSVALRGRKITMPEQARESYDLVVVGSGISGLTAAYAYRKARPQAKIMIVDNHDDFGGHAKRNEFTVDGKTLITYGGSENLDSPEGTFSPKVKRLVKEIGIDYKKFAQYFQRDLYRKTWGLKQGVFFGKDTFGEAKVVAGQPETGKASAHAVIGQFPLSDAEKAALTGLYVSPPDYLKGKSRRQRSEYAATTSYYDFLRDTAKLPEKCLAYLQNISSDYWGHDIRAVSVAEAWANGYPGLQNCRLPAAKNEHDEPYIYHFPDGNASVARLLVRRLIPDALDRRRLRMDMENIVLAKTDYAALDKPDSHIKIRLNTTALLLENQPDGSVAVALQGKNDSDLYRVSARKCIYAGHAALAQRIVPQMPQTQQDAMRTNVKVPMVYTKVALKNARAFQKLGVYHIYAPNQPYCELWLDYPVKMGGYTPAQTPDEPIVLHCVRIATAQDGKTARDKYRAGRQALAAQDENALRGEILTQLRELFALAGENADDIVADLTINRWAHGYSYERVGLFDSEAAERSTTRQMQRAVGNIFMANSDVAWQPYLQHAMEQGLRAAEEALK</sequence>
<dbReference type="EMBL" id="AEWV01000006">
    <property type="protein sequence ID" value="EGC18142.1"/>
    <property type="molecule type" value="Genomic_DNA"/>
</dbReference>
<proteinExistence type="predicted"/>
<dbReference type="HOGENOM" id="CLU_431354_0_0_4"/>
<dbReference type="InterPro" id="IPR006311">
    <property type="entry name" value="TAT_signal"/>
</dbReference>